<proteinExistence type="inferred from homology"/>
<dbReference type="HOGENOM" id="CLU_155118_1_0_6"/>
<dbReference type="Gene3D" id="3.10.510.20">
    <property type="entry name" value="YcgL domain"/>
    <property type="match status" value="1"/>
</dbReference>
<gene>
    <name evidence="3" type="ordered locus">Fbal_1726</name>
</gene>
<feature type="domain" description="YcgL" evidence="2">
    <location>
        <begin position="2"/>
        <end position="86"/>
    </location>
</feature>
<organism evidence="3 4">
    <name type="scientific">Ferrimonas balearica (strain DSM 9799 / CCM 4581 / KCTC 23876 / PAT)</name>
    <dbReference type="NCBI Taxonomy" id="550540"/>
    <lineage>
        <taxon>Bacteria</taxon>
        <taxon>Pseudomonadati</taxon>
        <taxon>Pseudomonadota</taxon>
        <taxon>Gammaproteobacteria</taxon>
        <taxon>Alteromonadales</taxon>
        <taxon>Ferrimonadaceae</taxon>
        <taxon>Ferrimonas</taxon>
    </lineage>
</organism>
<protein>
    <recommendedName>
        <fullName evidence="1">YcgL domain-containing protein Fbal_1726</fullName>
    </recommendedName>
</protein>
<evidence type="ECO:0000259" key="2">
    <source>
        <dbReference type="PROSITE" id="PS51648"/>
    </source>
</evidence>
<dbReference type="EMBL" id="CP002209">
    <property type="protein sequence ID" value="ADN75930.1"/>
    <property type="molecule type" value="Genomic_DNA"/>
</dbReference>
<dbReference type="KEGG" id="fbl:Fbal_1726"/>
<dbReference type="AlphaFoldDB" id="E1SRH9"/>
<accession>E1SRH9</accession>
<evidence type="ECO:0000313" key="3">
    <source>
        <dbReference type="EMBL" id="ADN75930.1"/>
    </source>
</evidence>
<dbReference type="SUPFAM" id="SSF160191">
    <property type="entry name" value="YcgL-like"/>
    <property type="match status" value="1"/>
</dbReference>
<dbReference type="Pfam" id="PF05166">
    <property type="entry name" value="YcgL"/>
    <property type="match status" value="1"/>
</dbReference>
<dbReference type="Proteomes" id="UP000006683">
    <property type="component" value="Chromosome"/>
</dbReference>
<evidence type="ECO:0000313" key="4">
    <source>
        <dbReference type="Proteomes" id="UP000006683"/>
    </source>
</evidence>
<dbReference type="PANTHER" id="PTHR38109">
    <property type="entry name" value="PROTEIN YCGL"/>
    <property type="match status" value="1"/>
</dbReference>
<dbReference type="InterPro" id="IPR038068">
    <property type="entry name" value="YcgL-like_sf"/>
</dbReference>
<evidence type="ECO:0000256" key="1">
    <source>
        <dbReference type="HAMAP-Rule" id="MF_01866"/>
    </source>
</evidence>
<dbReference type="STRING" id="550540.Fbal_1726"/>
<sequence length="94" mass="10628">MMICAIYKSSRKADTYLYVPKRDDFSQVPQPLMEVFGTPQFVMILPLAKIKQLANADMAKVTAELADKGYYLQLPPPPEDLLKAHRRSLGLEDS</sequence>
<dbReference type="eggNOG" id="COG3100">
    <property type="taxonomic scope" value="Bacteria"/>
</dbReference>
<dbReference type="PROSITE" id="PS51648">
    <property type="entry name" value="YCGL"/>
    <property type="match status" value="1"/>
</dbReference>
<dbReference type="PANTHER" id="PTHR38109:SF1">
    <property type="entry name" value="PROTEIN YCGL"/>
    <property type="match status" value="1"/>
</dbReference>
<reference evidence="3 4" key="1">
    <citation type="journal article" date="2010" name="Stand. Genomic Sci.">
        <title>Complete genome sequence of Ferrimonas balearica type strain (PAT).</title>
        <authorList>
            <person name="Nolan M."/>
            <person name="Sikorski J."/>
            <person name="Davenport K."/>
            <person name="Lucas S."/>
            <person name="Glavina Del Rio T."/>
            <person name="Tice H."/>
            <person name="Cheng J."/>
            <person name="Goodwin L."/>
            <person name="Pitluck S."/>
            <person name="Liolios K."/>
            <person name="Ivanova N."/>
            <person name="Mavromatis K."/>
            <person name="Ovchinnikova G."/>
            <person name="Pati A."/>
            <person name="Chen A."/>
            <person name="Palaniappan K."/>
            <person name="Land M."/>
            <person name="Hauser L."/>
            <person name="Chang Y."/>
            <person name="Jeffries C."/>
            <person name="Tapia R."/>
            <person name="Brettin T."/>
            <person name="Detter J."/>
            <person name="Han C."/>
            <person name="Yasawong M."/>
            <person name="Rohde M."/>
            <person name="Tindall B."/>
            <person name="Goker M."/>
            <person name="Woyke T."/>
            <person name="Bristow J."/>
            <person name="Eisen J."/>
            <person name="Markowitz V."/>
            <person name="Hugenholtz P."/>
            <person name="Kyrpides N."/>
            <person name="Klenk H."/>
            <person name="Lapidus A."/>
        </authorList>
    </citation>
    <scope>NUCLEOTIDE SEQUENCE [LARGE SCALE GENOMIC DNA]</scope>
    <source>
        <strain evidence="4">DSM 9799 / CCM 4581 / KCTC 23876 / PAT</strain>
    </source>
</reference>
<name>E1SRH9_FERBD</name>
<dbReference type="HAMAP" id="MF_01866">
    <property type="entry name" value="UPF0745"/>
    <property type="match status" value="1"/>
</dbReference>
<dbReference type="InterPro" id="IPR027354">
    <property type="entry name" value="YcgL_dom"/>
</dbReference>
<keyword evidence="4" id="KW-1185">Reference proteome</keyword>